<evidence type="ECO:0000256" key="3">
    <source>
        <dbReference type="ARBA" id="ARBA00022448"/>
    </source>
</evidence>
<keyword evidence="12" id="KW-1185">Reference proteome</keyword>
<evidence type="ECO:0000313" key="12">
    <source>
        <dbReference type="Proteomes" id="UP000280344"/>
    </source>
</evidence>
<evidence type="ECO:0000256" key="2">
    <source>
        <dbReference type="ARBA" id="ARBA00007520"/>
    </source>
</evidence>
<evidence type="ECO:0000259" key="10">
    <source>
        <dbReference type="PROSITE" id="PS50850"/>
    </source>
</evidence>
<keyword evidence="5 9" id="KW-0812">Transmembrane</keyword>
<evidence type="ECO:0000256" key="4">
    <source>
        <dbReference type="ARBA" id="ARBA00022475"/>
    </source>
</evidence>
<evidence type="ECO:0000256" key="6">
    <source>
        <dbReference type="ARBA" id="ARBA00022989"/>
    </source>
</evidence>
<dbReference type="RefSeq" id="WP_126704504.1">
    <property type="nucleotide sequence ID" value="NZ_CP034593.1"/>
</dbReference>
<feature type="transmembrane region" description="Helical" evidence="9">
    <location>
        <begin position="426"/>
        <end position="446"/>
    </location>
</feature>
<feature type="compositionally biased region" description="Basic and acidic residues" evidence="8">
    <location>
        <begin position="602"/>
        <end position="619"/>
    </location>
</feature>
<evidence type="ECO:0000256" key="1">
    <source>
        <dbReference type="ARBA" id="ARBA00004651"/>
    </source>
</evidence>
<dbReference type="InterPro" id="IPR020846">
    <property type="entry name" value="MFS_dom"/>
</dbReference>
<dbReference type="Pfam" id="PF07690">
    <property type="entry name" value="MFS_1"/>
    <property type="match status" value="1"/>
</dbReference>
<dbReference type="SUPFAM" id="SSF103473">
    <property type="entry name" value="MFS general substrate transporter"/>
    <property type="match status" value="1"/>
</dbReference>
<feature type="transmembrane region" description="Helical" evidence="9">
    <location>
        <begin position="188"/>
        <end position="207"/>
    </location>
</feature>
<dbReference type="AlphaFoldDB" id="A0A3Q9G7X4"/>
<comment type="similarity">
    <text evidence="2">Belongs to the major facilitator superfamily. TCR/Tet family.</text>
</comment>
<protein>
    <submittedName>
        <fullName evidence="11">MFS transporter</fullName>
    </submittedName>
</protein>
<feature type="region of interest" description="Disordered" evidence="8">
    <location>
        <begin position="580"/>
        <end position="621"/>
    </location>
</feature>
<keyword evidence="6 9" id="KW-1133">Transmembrane helix</keyword>
<dbReference type="FunFam" id="1.20.1720.10:FF:000004">
    <property type="entry name" value="EmrB/QacA family drug resistance transporter"/>
    <property type="match status" value="1"/>
</dbReference>
<name>A0A3Q9G7X4_9ACTO</name>
<feature type="transmembrane region" description="Helical" evidence="9">
    <location>
        <begin position="385"/>
        <end position="406"/>
    </location>
</feature>
<dbReference type="OrthoDB" id="7375466at2"/>
<feature type="transmembrane region" description="Helical" evidence="9">
    <location>
        <begin position="255"/>
        <end position="273"/>
    </location>
</feature>
<evidence type="ECO:0000256" key="9">
    <source>
        <dbReference type="SAM" id="Phobius"/>
    </source>
</evidence>
<feature type="transmembrane region" description="Helical" evidence="9">
    <location>
        <begin position="323"/>
        <end position="347"/>
    </location>
</feature>
<feature type="transmembrane region" description="Helical" evidence="9">
    <location>
        <begin position="101"/>
        <end position="120"/>
    </location>
</feature>
<dbReference type="GO" id="GO:0022857">
    <property type="term" value="F:transmembrane transporter activity"/>
    <property type="evidence" value="ECO:0007669"/>
    <property type="project" value="InterPro"/>
</dbReference>
<dbReference type="KEGG" id="flh:EJ997_10460"/>
<feature type="transmembrane region" description="Helical" evidence="9">
    <location>
        <begin position="359"/>
        <end position="379"/>
    </location>
</feature>
<gene>
    <name evidence="11" type="ORF">EJ997_10460</name>
</gene>
<dbReference type="Gene3D" id="1.20.1250.20">
    <property type="entry name" value="MFS general substrate transporter like domains"/>
    <property type="match status" value="1"/>
</dbReference>
<dbReference type="PANTHER" id="PTHR23501:SF197">
    <property type="entry name" value="COMD"/>
    <property type="match status" value="1"/>
</dbReference>
<accession>A0A3Q9G7X4</accession>
<dbReference type="PANTHER" id="PTHR23501">
    <property type="entry name" value="MAJOR FACILITATOR SUPERFAMILY"/>
    <property type="match status" value="1"/>
</dbReference>
<evidence type="ECO:0000256" key="5">
    <source>
        <dbReference type="ARBA" id="ARBA00022692"/>
    </source>
</evidence>
<feature type="transmembrane region" description="Helical" evidence="9">
    <location>
        <begin position="162"/>
        <end position="182"/>
    </location>
</feature>
<dbReference type="Gene3D" id="1.20.1720.10">
    <property type="entry name" value="Multidrug resistance protein D"/>
    <property type="match status" value="1"/>
</dbReference>
<dbReference type="InterPro" id="IPR011701">
    <property type="entry name" value="MFS"/>
</dbReference>
<dbReference type="PRINTS" id="PR01036">
    <property type="entry name" value="TCRTETB"/>
</dbReference>
<keyword evidence="7 9" id="KW-0472">Membrane</keyword>
<dbReference type="CDD" id="cd17502">
    <property type="entry name" value="MFS_Azr1_MDR_like"/>
    <property type="match status" value="1"/>
</dbReference>
<feature type="domain" description="Major facilitator superfamily (MFS) profile" evidence="10">
    <location>
        <begin position="35"/>
        <end position="516"/>
    </location>
</feature>
<feature type="transmembrane region" description="Helical" evidence="9">
    <location>
        <begin position="70"/>
        <end position="89"/>
    </location>
</feature>
<evidence type="ECO:0000313" key="11">
    <source>
        <dbReference type="EMBL" id="AZQ77701.1"/>
    </source>
</evidence>
<feature type="transmembrane region" description="Helical" evidence="9">
    <location>
        <begin position="490"/>
        <end position="510"/>
    </location>
</feature>
<dbReference type="PROSITE" id="PS50850">
    <property type="entry name" value="MFS"/>
    <property type="match status" value="1"/>
</dbReference>
<evidence type="ECO:0000256" key="8">
    <source>
        <dbReference type="SAM" id="MobiDB-lite"/>
    </source>
</evidence>
<feature type="transmembrane region" description="Helical" evidence="9">
    <location>
        <begin position="32"/>
        <end position="50"/>
    </location>
</feature>
<evidence type="ECO:0000256" key="7">
    <source>
        <dbReference type="ARBA" id="ARBA00023136"/>
    </source>
</evidence>
<feature type="transmembrane region" description="Helical" evidence="9">
    <location>
        <begin position="293"/>
        <end position="317"/>
    </location>
</feature>
<dbReference type="GO" id="GO:0005886">
    <property type="term" value="C:plasma membrane"/>
    <property type="evidence" value="ECO:0007669"/>
    <property type="project" value="UniProtKB-SubCell"/>
</dbReference>
<sequence>MKKRERDLTSKRAYRGMTQEQAEAAEKKHREVLSVLTGLLLVQFLGMLANTIVSNAMPVIVAEIGGNQTHYTWILTSGILANTVMTALSGKLADLYDKKKLFIISMVLFILASLLCGLATSPEMLIAFRVLQGIAMGMQVMMSMVIMATVIPPRERGRYNGYMGAVMAVATVSGPLMGGLIVDTPWLGWRWCFWVTIPFMLSAIWVISKRLDLKQMSRGKVHLDIPGAALMAIAAVSFLLWVSMVGASTPFTDPVALLLIAIAIVATVLFILVERKSPEPLIPMEILLHRNTVLAIVGVIGAGTIMFGANVFLGQYFQYGRGYSPTVAGLLTLPMMVGIVVASTWVGQLITKNGVWKRYVVSGMALLTASAFALCFARQDTNLGYLGVVFFAAGWGLGAANQNLVLAVQNTVPLSQMGAATSTVTFFRNLGGALGIQVLGAAYTAVTDDYMIERLGSLPEVPAGASGALDLGALPDDVEMVAREAFGNSLWAVFLASGIILLIGTIATALMKGTSLRDTVDIEKKVHRTLREEEIQATQAAAAMPAPVEPSLTQPNLPRKPRASRPRCVPASMRMILSGANLRPSRGPIPSRASRTPAPNRLNREPGITREPVTAERRSSNWVDDSGLHRHWEARVERSLLSVCL</sequence>
<keyword evidence="4" id="KW-1003">Cell membrane</keyword>
<dbReference type="EMBL" id="CP034593">
    <property type="protein sequence ID" value="AZQ77701.1"/>
    <property type="molecule type" value="Genomic_DNA"/>
</dbReference>
<feature type="region of interest" description="Disordered" evidence="8">
    <location>
        <begin position="538"/>
        <end position="565"/>
    </location>
</feature>
<feature type="transmembrane region" description="Helical" evidence="9">
    <location>
        <begin position="228"/>
        <end position="249"/>
    </location>
</feature>
<keyword evidence="3" id="KW-0813">Transport</keyword>
<proteinExistence type="inferred from homology"/>
<reference evidence="11 12" key="1">
    <citation type="submission" date="2018-12" db="EMBL/GenBank/DDBJ databases">
        <title>Complete genome sequence of Flaviflexus sp. H23T48.</title>
        <authorList>
            <person name="Bae J.-W."/>
            <person name="Lee J.-Y."/>
        </authorList>
    </citation>
    <scope>NUCLEOTIDE SEQUENCE [LARGE SCALE GENOMIC DNA]</scope>
    <source>
        <strain evidence="11 12">H23T48</strain>
    </source>
</reference>
<dbReference type="Proteomes" id="UP000280344">
    <property type="component" value="Chromosome"/>
</dbReference>
<dbReference type="InterPro" id="IPR036259">
    <property type="entry name" value="MFS_trans_sf"/>
</dbReference>
<feature type="transmembrane region" description="Helical" evidence="9">
    <location>
        <begin position="126"/>
        <end position="150"/>
    </location>
</feature>
<comment type="subcellular location">
    <subcellularLocation>
        <location evidence="1">Cell membrane</location>
        <topology evidence="1">Multi-pass membrane protein</topology>
    </subcellularLocation>
</comment>
<organism evidence="11 12">
    <name type="scientific">Flaviflexus ciconiae</name>
    <dbReference type="NCBI Taxonomy" id="2496867"/>
    <lineage>
        <taxon>Bacteria</taxon>
        <taxon>Bacillati</taxon>
        <taxon>Actinomycetota</taxon>
        <taxon>Actinomycetes</taxon>
        <taxon>Actinomycetales</taxon>
        <taxon>Actinomycetaceae</taxon>
        <taxon>Flaviflexus</taxon>
    </lineage>
</organism>